<dbReference type="EMBL" id="CADCWL010000046">
    <property type="protein sequence ID" value="CAA9554703.1"/>
    <property type="molecule type" value="Genomic_DNA"/>
</dbReference>
<reference evidence="2" key="1">
    <citation type="submission" date="2020-02" db="EMBL/GenBank/DDBJ databases">
        <authorList>
            <person name="Meier V. D."/>
        </authorList>
    </citation>
    <scope>NUCLEOTIDE SEQUENCE</scope>
    <source>
        <strain evidence="2">AVDCRST_MAG19</strain>
    </source>
</reference>
<dbReference type="AlphaFoldDB" id="A0A6J4UPF0"/>
<feature type="compositionally biased region" description="Basic and acidic residues" evidence="1">
    <location>
        <begin position="265"/>
        <end position="279"/>
    </location>
</feature>
<feature type="compositionally biased region" description="Basic and acidic residues" evidence="1">
    <location>
        <begin position="81"/>
        <end position="91"/>
    </location>
</feature>
<accession>A0A6J4UPF0</accession>
<feature type="region of interest" description="Disordered" evidence="1">
    <location>
        <begin position="1"/>
        <end position="226"/>
    </location>
</feature>
<name>A0A6J4UPF0_9BACT</name>
<feature type="region of interest" description="Disordered" evidence="1">
    <location>
        <begin position="259"/>
        <end position="298"/>
    </location>
</feature>
<organism evidence="2">
    <name type="scientific">uncultured Thermomicrobiales bacterium</name>
    <dbReference type="NCBI Taxonomy" id="1645740"/>
    <lineage>
        <taxon>Bacteria</taxon>
        <taxon>Pseudomonadati</taxon>
        <taxon>Thermomicrobiota</taxon>
        <taxon>Thermomicrobia</taxon>
        <taxon>Thermomicrobiales</taxon>
        <taxon>environmental samples</taxon>
    </lineage>
</organism>
<evidence type="ECO:0000256" key="1">
    <source>
        <dbReference type="SAM" id="MobiDB-lite"/>
    </source>
</evidence>
<protein>
    <submittedName>
        <fullName evidence="2">N-Acetyl-D-glucosamine ABC transport system, permease protein 2</fullName>
    </submittedName>
</protein>
<proteinExistence type="predicted"/>
<sequence length="298" mass="33276">GRSDRASSAAAAVRQDPDGGANRWRRRRPPGPCLRRTDRRRHSDVRALPLLDRDVVEDGAGGDEPHPGEHVGAPEPDDGGVPDRPRSEHPALVRQQHARRRHLGHRPGRLRQHGGVRIRPDAVPGPGCRLSAGPEHDHGAEHCHHRPEVHHPQRVAPLERLRRAHGPVPDRRLRHLPHEAVLRVDPERAGGGSPDRRRQPVPDVPPDRPAERDAGPHRPRHLQFPGELECLPRAADLRQQRGPLHVAARARLLPAGELHGLAGGDGERRDHHRPDRDLLPRLPALLRRKPDEQRDQGV</sequence>
<feature type="compositionally biased region" description="Basic and acidic residues" evidence="1">
    <location>
        <begin position="168"/>
        <end position="216"/>
    </location>
</feature>
<feature type="compositionally biased region" description="Basic and acidic residues" evidence="1">
    <location>
        <begin position="288"/>
        <end position="298"/>
    </location>
</feature>
<feature type="compositionally biased region" description="Low complexity" evidence="1">
    <location>
        <begin position="1"/>
        <end position="12"/>
    </location>
</feature>
<feature type="non-terminal residue" evidence="2">
    <location>
        <position position="1"/>
    </location>
</feature>
<evidence type="ECO:0000313" key="2">
    <source>
        <dbReference type="EMBL" id="CAA9554703.1"/>
    </source>
</evidence>
<feature type="non-terminal residue" evidence="2">
    <location>
        <position position="298"/>
    </location>
</feature>
<feature type="compositionally biased region" description="Basic residues" evidence="1">
    <location>
        <begin position="96"/>
        <end position="116"/>
    </location>
</feature>
<gene>
    <name evidence="2" type="ORF">AVDCRST_MAG19-1121</name>
</gene>